<dbReference type="SMART" id="SM00454">
    <property type="entry name" value="SAM"/>
    <property type="match status" value="2"/>
</dbReference>
<evidence type="ECO:0000256" key="7">
    <source>
        <dbReference type="ARBA" id="ARBA00022801"/>
    </source>
</evidence>
<feature type="compositionally biased region" description="Polar residues" evidence="11">
    <location>
        <begin position="160"/>
        <end position="182"/>
    </location>
</feature>
<feature type="compositionally biased region" description="Polar residues" evidence="11">
    <location>
        <begin position="33"/>
        <end position="42"/>
    </location>
</feature>
<dbReference type="PROSITE" id="PS50105">
    <property type="entry name" value="SAM_DOMAIN"/>
    <property type="match status" value="1"/>
</dbReference>
<dbReference type="OrthoDB" id="202764at2759"/>
<evidence type="ECO:0000256" key="8">
    <source>
        <dbReference type="ARBA" id="ARBA00022859"/>
    </source>
</evidence>
<accession>A0A1D1VJV7</accession>
<dbReference type="SUPFAM" id="SSF47769">
    <property type="entry name" value="SAM/Pointed domain"/>
    <property type="match status" value="2"/>
</dbReference>
<dbReference type="PROSITE" id="PS50104">
    <property type="entry name" value="TIR"/>
    <property type="match status" value="1"/>
</dbReference>
<gene>
    <name evidence="14" type="primary">RvY_12550-1</name>
    <name evidence="14" type="synonym">RvY_12550.1</name>
    <name evidence="14" type="ORF">RvY_12550</name>
</gene>
<reference evidence="14 15" key="1">
    <citation type="journal article" date="2016" name="Nat. Commun.">
        <title>Extremotolerant tardigrade genome and improved radiotolerance of human cultured cells by tardigrade-unique protein.</title>
        <authorList>
            <person name="Hashimoto T."/>
            <person name="Horikawa D.D."/>
            <person name="Saito Y."/>
            <person name="Kuwahara H."/>
            <person name="Kozuka-Hata H."/>
            <person name="Shin-I T."/>
            <person name="Minakuchi Y."/>
            <person name="Ohishi K."/>
            <person name="Motoyama A."/>
            <person name="Aizu T."/>
            <person name="Enomoto A."/>
            <person name="Kondo K."/>
            <person name="Tanaka S."/>
            <person name="Hara Y."/>
            <person name="Koshikawa S."/>
            <person name="Sagara H."/>
            <person name="Miura T."/>
            <person name="Yokobori S."/>
            <person name="Miyagawa K."/>
            <person name="Suzuki Y."/>
            <person name="Kubo T."/>
            <person name="Oyama M."/>
            <person name="Kohara Y."/>
            <person name="Fujiyama A."/>
            <person name="Arakawa K."/>
            <person name="Katayama T."/>
            <person name="Toyoda A."/>
            <person name="Kunieda T."/>
        </authorList>
    </citation>
    <scope>NUCLEOTIDE SEQUENCE [LARGE SCALE GENOMIC DNA]</scope>
    <source>
        <strain evidence="14 15">YOKOZUNA-1</strain>
    </source>
</reference>
<name>A0A1D1VJV7_RAMVA</name>
<evidence type="ECO:0000256" key="9">
    <source>
        <dbReference type="ARBA" id="ARBA00023027"/>
    </source>
</evidence>
<dbReference type="GO" id="GO:0061809">
    <property type="term" value="F:NAD+ nucleosidase activity, cyclic ADP-ribose generating"/>
    <property type="evidence" value="ECO:0007669"/>
    <property type="project" value="UniProtKB-EC"/>
</dbReference>
<dbReference type="SUPFAM" id="SSF52200">
    <property type="entry name" value="Toll/Interleukin receptor TIR domain"/>
    <property type="match status" value="1"/>
</dbReference>
<dbReference type="GO" id="GO:0048678">
    <property type="term" value="P:response to axon injury"/>
    <property type="evidence" value="ECO:0007669"/>
    <property type="project" value="InterPro"/>
</dbReference>
<evidence type="ECO:0000313" key="15">
    <source>
        <dbReference type="Proteomes" id="UP000186922"/>
    </source>
</evidence>
<dbReference type="GO" id="GO:0035591">
    <property type="term" value="F:signaling adaptor activity"/>
    <property type="evidence" value="ECO:0007669"/>
    <property type="project" value="InterPro"/>
</dbReference>
<dbReference type="InterPro" id="IPR001660">
    <property type="entry name" value="SAM"/>
</dbReference>
<evidence type="ECO:0000259" key="12">
    <source>
        <dbReference type="PROSITE" id="PS50104"/>
    </source>
</evidence>
<evidence type="ECO:0000256" key="4">
    <source>
        <dbReference type="ARBA" id="ARBA00022490"/>
    </source>
</evidence>
<keyword evidence="15" id="KW-1185">Reference proteome</keyword>
<dbReference type="Pfam" id="PF07647">
    <property type="entry name" value="SAM_2"/>
    <property type="match status" value="2"/>
</dbReference>
<evidence type="ECO:0000256" key="2">
    <source>
        <dbReference type="ARBA" id="ARBA00008291"/>
    </source>
</evidence>
<dbReference type="EC" id="3.2.2.6" evidence="3"/>
<dbReference type="SMART" id="SM00255">
    <property type="entry name" value="TIR"/>
    <property type="match status" value="1"/>
</dbReference>
<organism evidence="14 15">
    <name type="scientific">Ramazzottius varieornatus</name>
    <name type="common">Water bear</name>
    <name type="synonym">Tardigrade</name>
    <dbReference type="NCBI Taxonomy" id="947166"/>
    <lineage>
        <taxon>Eukaryota</taxon>
        <taxon>Metazoa</taxon>
        <taxon>Ecdysozoa</taxon>
        <taxon>Tardigrada</taxon>
        <taxon>Eutardigrada</taxon>
        <taxon>Parachela</taxon>
        <taxon>Hypsibioidea</taxon>
        <taxon>Ramazzottiidae</taxon>
        <taxon>Ramazzottius</taxon>
    </lineage>
</organism>
<dbReference type="Gene3D" id="3.40.50.10140">
    <property type="entry name" value="Toll/interleukin-1 receptor homology (TIR) domain"/>
    <property type="match status" value="1"/>
</dbReference>
<dbReference type="InterPro" id="IPR011989">
    <property type="entry name" value="ARM-like"/>
</dbReference>
<keyword evidence="5" id="KW-0399">Innate immunity</keyword>
<feature type="domain" description="TIR" evidence="12">
    <location>
        <begin position="801"/>
        <end position="945"/>
    </location>
</feature>
<dbReference type="InterPro" id="IPR039184">
    <property type="entry name" value="SARM1"/>
</dbReference>
<dbReference type="GO" id="GO:0005737">
    <property type="term" value="C:cytoplasm"/>
    <property type="evidence" value="ECO:0007669"/>
    <property type="project" value="UniProtKB-SubCell"/>
</dbReference>
<dbReference type="GO" id="GO:0034128">
    <property type="term" value="P:negative regulation of MyD88-independent toll-like receptor signaling pathway"/>
    <property type="evidence" value="ECO:0007669"/>
    <property type="project" value="InterPro"/>
</dbReference>
<feature type="compositionally biased region" description="Basic and acidic residues" evidence="11">
    <location>
        <begin position="200"/>
        <end position="209"/>
    </location>
</feature>
<dbReference type="Pfam" id="PF13676">
    <property type="entry name" value="TIR_2"/>
    <property type="match status" value="1"/>
</dbReference>
<dbReference type="Gene3D" id="1.10.150.50">
    <property type="entry name" value="Transcription Factor, Ets-1"/>
    <property type="match status" value="2"/>
</dbReference>
<dbReference type="Proteomes" id="UP000186922">
    <property type="component" value="Unassembled WGS sequence"/>
</dbReference>
<evidence type="ECO:0000256" key="11">
    <source>
        <dbReference type="SAM" id="MobiDB-lite"/>
    </source>
</evidence>
<proteinExistence type="inferred from homology"/>
<keyword evidence="7" id="KW-0378">Hydrolase</keyword>
<feature type="region of interest" description="Disordered" evidence="11">
    <location>
        <begin position="58"/>
        <end position="123"/>
    </location>
</feature>
<evidence type="ECO:0000256" key="1">
    <source>
        <dbReference type="ARBA" id="ARBA00004496"/>
    </source>
</evidence>
<feature type="compositionally biased region" description="Polar residues" evidence="11">
    <location>
        <begin position="278"/>
        <end position="309"/>
    </location>
</feature>
<dbReference type="EMBL" id="BDGG01000007">
    <property type="protein sequence ID" value="GAV01915.1"/>
    <property type="molecule type" value="Genomic_DNA"/>
</dbReference>
<dbReference type="GO" id="GO:0030425">
    <property type="term" value="C:dendrite"/>
    <property type="evidence" value="ECO:0007669"/>
    <property type="project" value="TreeGrafter"/>
</dbReference>
<dbReference type="GO" id="GO:0045087">
    <property type="term" value="P:innate immune response"/>
    <property type="evidence" value="ECO:0007669"/>
    <property type="project" value="UniProtKB-KW"/>
</dbReference>
<feature type="region of interest" description="Disordered" evidence="11">
    <location>
        <begin position="1"/>
        <end position="45"/>
    </location>
</feature>
<evidence type="ECO:0000256" key="3">
    <source>
        <dbReference type="ARBA" id="ARBA00011982"/>
    </source>
</evidence>
<feature type="domain" description="SAM" evidence="13">
    <location>
        <begin position="655"/>
        <end position="719"/>
    </location>
</feature>
<dbReference type="SUPFAM" id="SSF48371">
    <property type="entry name" value="ARM repeat"/>
    <property type="match status" value="1"/>
</dbReference>
<comment type="subcellular location">
    <subcellularLocation>
        <location evidence="1">Cytoplasm</location>
    </subcellularLocation>
</comment>
<evidence type="ECO:0000256" key="6">
    <source>
        <dbReference type="ARBA" id="ARBA00022737"/>
    </source>
</evidence>
<dbReference type="STRING" id="947166.A0A1D1VJV7"/>
<dbReference type="GO" id="GO:0007165">
    <property type="term" value="P:signal transduction"/>
    <property type="evidence" value="ECO:0007669"/>
    <property type="project" value="InterPro"/>
</dbReference>
<sequence length="980" mass="108550">MLKSLKNAMDHRHKKKPAEEGTASSSTLSSSGRTPSIASQAAQPGLISLNISPKTFERRASAEPNVGSHLAAKMAKTPEPIISEPDSPLPMMKSRFASSDLLSSTRPQSPLIERSTSQQAAHNPYFDGSVTYYQPKNAMSNPALLDTEDVDMTVHSTVQASPIVQRSSHQTSSRSVMVQQQRHYQEIVDGPNGRQVRNFSDSRRDDHSKQSQIQSTEVNGQLKVEADHKVSSTSAAKATIEAMDTMGQSLRQACAALSHSSNKTSSSFAADSSGKGELSQTSQTDTYGFQGEQQPDGTFRGTTYQNSVNGPAVKHSLSTSQLLDHFDNATPKAIKNEMRKTLLQMLETFETAGNSLSTQNQLQHKINDDGIVDLLIDNVDSGDQEVSVLSTRVLDKCMDVEARDKILKKGVDGIVRVATMKGNAESRRAGTGVLGKIMNNSEMACNQVVKNGGLDAVLEACKSQDLETQRSSALALLNLSLYGGQFNQHQMIKQRAQDWLFPLAFGQTDKQTKYSACLCVGTLIANKELEAAVVKSGTLDLVNEFVTDNQPEIFATVYAELLDPKQSRDVMTRLIPSLDSHILEAQQLAAFHFATEAHARKKKNDFKIFRDLGIIEHLKTCASSPNDIASRFAAECLSLLGETVPHRLTQQSPLWTIQDVKHWLQQIGYSKESKVFSENEVDGDVLLQLTDMMLSEDLKMHSRLQRHRFLRVLQQLKRISDYASCDPFNIHSFLLQIAPEYAQYTYNLLKAGIDPSVFPFITDDHLKYDAKIDNGVHRAKILDAIRRRHSLEKGAVMEVRSENDVFISYRRSTGSQLASLLKVHLQLRGFSVFIDIDKLDAGAFDQKLIDSVRMAKHFVLILSPTALDRCIGDDDKKDWIHKEISAAISCKCNIVPITDPQFTWPSPEILPEDMRSICRFNGIRWIHDYQDACVDKLERFLRGDLNTKPSSVPSQSSSQQGHPQSLPAAISYHGAGASAF</sequence>
<comment type="caution">
    <text evidence="14">The sequence shown here is derived from an EMBL/GenBank/DDBJ whole genome shotgun (WGS) entry which is preliminary data.</text>
</comment>
<dbReference type="PANTHER" id="PTHR22998">
    <property type="entry name" value="SARM1"/>
    <property type="match status" value="1"/>
</dbReference>
<keyword evidence="8" id="KW-0391">Immunity</keyword>
<comment type="similarity">
    <text evidence="2">Belongs to the SARM1 family.</text>
</comment>
<protein>
    <recommendedName>
        <fullName evidence="3">ADP-ribosyl cyclase/cyclic ADP-ribose hydrolase</fullName>
        <ecNumber evidence="3">3.2.2.6</ecNumber>
    </recommendedName>
</protein>
<feature type="compositionally biased region" description="Low complexity" evidence="11">
    <location>
        <begin position="20"/>
        <end position="32"/>
    </location>
</feature>
<evidence type="ECO:0000256" key="10">
    <source>
        <dbReference type="ARBA" id="ARBA00047304"/>
    </source>
</evidence>
<dbReference type="InterPro" id="IPR016024">
    <property type="entry name" value="ARM-type_fold"/>
</dbReference>
<feature type="region of interest" description="Disordered" evidence="11">
    <location>
        <begin position="160"/>
        <end position="230"/>
    </location>
</feature>
<feature type="compositionally biased region" description="Polar residues" evidence="11">
    <location>
        <begin position="96"/>
        <end position="121"/>
    </location>
</feature>
<dbReference type="InterPro" id="IPR013761">
    <property type="entry name" value="SAM/pointed_sf"/>
</dbReference>
<dbReference type="InterPro" id="IPR000157">
    <property type="entry name" value="TIR_dom"/>
</dbReference>
<evidence type="ECO:0000259" key="13">
    <source>
        <dbReference type="PROSITE" id="PS50105"/>
    </source>
</evidence>
<dbReference type="InterPro" id="IPR035897">
    <property type="entry name" value="Toll_tir_struct_dom_sf"/>
</dbReference>
<keyword evidence="6" id="KW-0677">Repeat</keyword>
<evidence type="ECO:0000256" key="5">
    <source>
        <dbReference type="ARBA" id="ARBA00022588"/>
    </source>
</evidence>
<dbReference type="GO" id="GO:0003953">
    <property type="term" value="F:NAD+ nucleosidase activity"/>
    <property type="evidence" value="ECO:0007669"/>
    <property type="project" value="InterPro"/>
</dbReference>
<dbReference type="AlphaFoldDB" id="A0A1D1VJV7"/>
<dbReference type="Gene3D" id="1.25.10.10">
    <property type="entry name" value="Leucine-rich Repeat Variant"/>
    <property type="match status" value="1"/>
</dbReference>
<dbReference type="PANTHER" id="PTHR22998:SF1">
    <property type="entry name" value="NAD(+) HYDROLASE SARM1"/>
    <property type="match status" value="1"/>
</dbReference>
<comment type="catalytic activity">
    <reaction evidence="10">
        <text>NAD(+) + H2O = ADP-D-ribose + nicotinamide + H(+)</text>
        <dbReference type="Rhea" id="RHEA:16301"/>
        <dbReference type="ChEBI" id="CHEBI:15377"/>
        <dbReference type="ChEBI" id="CHEBI:15378"/>
        <dbReference type="ChEBI" id="CHEBI:17154"/>
        <dbReference type="ChEBI" id="CHEBI:57540"/>
        <dbReference type="ChEBI" id="CHEBI:57967"/>
        <dbReference type="EC" id="3.2.2.6"/>
    </reaction>
    <physiologicalReaction direction="left-to-right" evidence="10">
        <dbReference type="Rhea" id="RHEA:16302"/>
    </physiologicalReaction>
</comment>
<keyword evidence="4" id="KW-0963">Cytoplasm</keyword>
<feature type="compositionally biased region" description="Low complexity" evidence="11">
    <location>
        <begin position="949"/>
        <end position="967"/>
    </location>
</feature>
<feature type="region of interest" description="Disordered" evidence="11">
    <location>
        <begin position="263"/>
        <end position="311"/>
    </location>
</feature>
<feature type="region of interest" description="Disordered" evidence="11">
    <location>
        <begin position="947"/>
        <end position="968"/>
    </location>
</feature>
<evidence type="ECO:0000313" key="14">
    <source>
        <dbReference type="EMBL" id="GAV01915.1"/>
    </source>
</evidence>
<keyword evidence="9" id="KW-0520">NAD</keyword>
<feature type="compositionally biased region" description="Polar residues" evidence="11">
    <location>
        <begin position="210"/>
        <end position="219"/>
    </location>
</feature>